<evidence type="ECO:0000256" key="10">
    <source>
        <dbReference type="RuleBase" id="RU361157"/>
    </source>
</evidence>
<dbReference type="Proteomes" id="UP000195101">
    <property type="component" value="Unassembled WGS sequence"/>
</dbReference>
<feature type="transmembrane region" description="Helical" evidence="10">
    <location>
        <begin position="154"/>
        <end position="181"/>
    </location>
</feature>
<dbReference type="InterPro" id="IPR047817">
    <property type="entry name" value="ABC2_TM_bact-type"/>
</dbReference>
<accession>A0A251YKD6</accession>
<dbReference type="PROSITE" id="PS51012">
    <property type="entry name" value="ABC_TM2"/>
    <property type="match status" value="1"/>
</dbReference>
<dbReference type="GO" id="GO:0046677">
    <property type="term" value="P:response to antibiotic"/>
    <property type="evidence" value="ECO:0007669"/>
    <property type="project" value="UniProtKB-KW"/>
</dbReference>
<dbReference type="PRINTS" id="PR00164">
    <property type="entry name" value="ABC2TRNSPORT"/>
</dbReference>
<evidence type="ECO:0000313" key="13">
    <source>
        <dbReference type="Proteomes" id="UP000195101"/>
    </source>
</evidence>
<evidence type="ECO:0000256" key="4">
    <source>
        <dbReference type="ARBA" id="ARBA00022475"/>
    </source>
</evidence>
<comment type="caution">
    <text evidence="12">The sequence shown here is derived from an EMBL/GenBank/DDBJ whole genome shotgun (WGS) entry which is preliminary data.</text>
</comment>
<evidence type="ECO:0000256" key="2">
    <source>
        <dbReference type="ARBA" id="ARBA00007783"/>
    </source>
</evidence>
<keyword evidence="5" id="KW-0997">Cell inner membrane</keyword>
<evidence type="ECO:0000256" key="3">
    <source>
        <dbReference type="ARBA" id="ARBA00022448"/>
    </source>
</evidence>
<keyword evidence="9" id="KW-0046">Antibiotic resistance</keyword>
<keyword evidence="7 10" id="KW-1133">Transmembrane helix</keyword>
<feature type="transmembrane region" description="Helical" evidence="10">
    <location>
        <begin position="120"/>
        <end position="148"/>
    </location>
</feature>
<dbReference type="GO" id="GO:0015920">
    <property type="term" value="P:lipopolysaccharide transport"/>
    <property type="evidence" value="ECO:0007669"/>
    <property type="project" value="TreeGrafter"/>
</dbReference>
<evidence type="ECO:0000256" key="6">
    <source>
        <dbReference type="ARBA" id="ARBA00022692"/>
    </source>
</evidence>
<protein>
    <recommendedName>
        <fullName evidence="10">Transport permease protein</fullName>
    </recommendedName>
</protein>
<dbReference type="InterPro" id="IPR000412">
    <property type="entry name" value="ABC_2_transport"/>
</dbReference>
<evidence type="ECO:0000256" key="8">
    <source>
        <dbReference type="ARBA" id="ARBA00023136"/>
    </source>
</evidence>
<evidence type="ECO:0000256" key="1">
    <source>
        <dbReference type="ARBA" id="ARBA00004429"/>
    </source>
</evidence>
<evidence type="ECO:0000259" key="11">
    <source>
        <dbReference type="PROSITE" id="PS51012"/>
    </source>
</evidence>
<evidence type="ECO:0000256" key="9">
    <source>
        <dbReference type="ARBA" id="ARBA00023251"/>
    </source>
</evidence>
<feature type="transmembrane region" description="Helical" evidence="10">
    <location>
        <begin position="77"/>
        <end position="99"/>
    </location>
</feature>
<dbReference type="AlphaFoldDB" id="A0A251YKD6"/>
<feature type="transmembrane region" description="Helical" evidence="10">
    <location>
        <begin position="44"/>
        <end position="65"/>
    </location>
</feature>
<feature type="transmembrane region" description="Helical" evidence="10">
    <location>
        <begin position="240"/>
        <end position="261"/>
    </location>
</feature>
<dbReference type="PANTHER" id="PTHR30413">
    <property type="entry name" value="INNER MEMBRANE TRANSPORT PERMEASE"/>
    <property type="match status" value="1"/>
</dbReference>
<gene>
    <name evidence="12" type="primary">tagG</name>
    <name evidence="12" type="ORF">BFL37_07945</name>
</gene>
<name>A0A251YKD6_9MICO</name>
<comment type="caution">
    <text evidence="10">Lacks conserved residue(s) required for the propagation of feature annotation.</text>
</comment>
<dbReference type="GO" id="GO:0140359">
    <property type="term" value="F:ABC-type transporter activity"/>
    <property type="evidence" value="ECO:0007669"/>
    <property type="project" value="InterPro"/>
</dbReference>
<keyword evidence="13" id="KW-1185">Reference proteome</keyword>
<evidence type="ECO:0000313" key="12">
    <source>
        <dbReference type="EMBL" id="OUE24721.1"/>
    </source>
</evidence>
<evidence type="ECO:0000256" key="5">
    <source>
        <dbReference type="ARBA" id="ARBA00022519"/>
    </source>
</evidence>
<comment type="subcellular location">
    <subcellularLocation>
        <location evidence="1">Cell inner membrane</location>
        <topology evidence="1">Multi-pass membrane protein</topology>
    </subcellularLocation>
    <subcellularLocation>
        <location evidence="10">Cell membrane</location>
        <topology evidence="10">Multi-pass membrane protein</topology>
    </subcellularLocation>
</comment>
<dbReference type="InterPro" id="IPR013525">
    <property type="entry name" value="ABC2_TM"/>
</dbReference>
<dbReference type="RefSeq" id="WP_086514847.1">
    <property type="nucleotide sequence ID" value="NZ_MDJZ01000015.1"/>
</dbReference>
<dbReference type="PANTHER" id="PTHR30413:SF8">
    <property type="entry name" value="TRANSPORT PERMEASE PROTEIN"/>
    <property type="match status" value="1"/>
</dbReference>
<dbReference type="OrthoDB" id="9789409at2"/>
<proteinExistence type="inferred from homology"/>
<sequence>MQRIPAVPDAARPGRASRTPAARYRRSLWLLTTRDLKVRYSTSALGWFWSILDPLVMSGIYWFVFTVVFQRDVGAEPYIVFLLAALLPWMWFTGATSDFTKAFSSQAKLVRSTRIPRTIWVLRLVLAKGFEFVASLPVLAVFAIVAGARLDVHVLLFPLAVLIQSALLLGIGLIISPLVVFFRDLERAVKLVLRFLFYASPIVYSSRDLPEELHPWAALNPLTGVFGLYRSAFFPAELDWYAVGVSAAISAALVLIGSLVFRRSLPAVLKEI</sequence>
<comment type="similarity">
    <text evidence="2 10">Belongs to the ABC-2 integral membrane protein family.</text>
</comment>
<keyword evidence="6 10" id="KW-0812">Transmembrane</keyword>
<keyword evidence="8 10" id="KW-0472">Membrane</keyword>
<keyword evidence="4 10" id="KW-1003">Cell membrane</keyword>
<evidence type="ECO:0000256" key="7">
    <source>
        <dbReference type="ARBA" id="ARBA00022989"/>
    </source>
</evidence>
<dbReference type="GO" id="GO:0043190">
    <property type="term" value="C:ATP-binding cassette (ABC) transporter complex"/>
    <property type="evidence" value="ECO:0007669"/>
    <property type="project" value="InterPro"/>
</dbReference>
<organism evidence="12 13">
    <name type="scientific">Clavibacter michiganensis</name>
    <dbReference type="NCBI Taxonomy" id="28447"/>
    <lineage>
        <taxon>Bacteria</taxon>
        <taxon>Bacillati</taxon>
        <taxon>Actinomycetota</taxon>
        <taxon>Actinomycetes</taxon>
        <taxon>Micrococcales</taxon>
        <taxon>Microbacteriaceae</taxon>
        <taxon>Clavibacter</taxon>
    </lineage>
</organism>
<reference evidence="12 13" key="1">
    <citation type="submission" date="2016-08" db="EMBL/GenBank/DDBJ databases">
        <title>Genome sequence of Clavibacter michiganensis spp strain CFBP8019.</title>
        <authorList>
            <person name="Thapa S.P."/>
            <person name="Coaker G."/>
            <person name="Jacques M.-A."/>
        </authorList>
    </citation>
    <scope>NUCLEOTIDE SEQUENCE [LARGE SCALE GENOMIC DNA]</scope>
    <source>
        <strain evidence="12">CFBP8019</strain>
    </source>
</reference>
<feature type="domain" description="ABC transmembrane type-2" evidence="11">
    <location>
        <begin position="45"/>
        <end position="264"/>
    </location>
</feature>
<dbReference type="EMBL" id="MDJZ01000015">
    <property type="protein sequence ID" value="OUE24721.1"/>
    <property type="molecule type" value="Genomic_DNA"/>
</dbReference>
<keyword evidence="3 10" id="KW-0813">Transport</keyword>
<dbReference type="Pfam" id="PF01061">
    <property type="entry name" value="ABC2_membrane"/>
    <property type="match status" value="1"/>
</dbReference>